<dbReference type="EMBL" id="FR718704">
    <property type="protein sequence ID" value="CBX72823.1"/>
    <property type="molecule type" value="Genomic_DNA"/>
</dbReference>
<reference evidence="2" key="1">
    <citation type="journal article" date="2011" name="BMC Genomics">
        <title>Shotgun sequencing of Yersinia enterocolitica strain W22703 (biotype 2, serotype O:9): genomic evidence for oscillation between invertebrates and mammals.</title>
        <authorList>
            <person name="Fuchs T.M."/>
            <person name="Brandt K."/>
            <person name="Starke M."/>
            <person name="Rattei T."/>
        </authorList>
    </citation>
    <scope>NUCLEOTIDE SEQUENCE</scope>
</reference>
<proteinExistence type="predicted"/>
<evidence type="ECO:0000256" key="1">
    <source>
        <dbReference type="SAM" id="SignalP"/>
    </source>
</evidence>
<protein>
    <submittedName>
        <fullName evidence="2">Uncharacterized protein</fullName>
    </submittedName>
</protein>
<organism evidence="2">
    <name type="scientific">Yersinia enterocolitica W22703</name>
    <dbReference type="NCBI Taxonomy" id="913028"/>
    <lineage>
        <taxon>Bacteria</taxon>
        <taxon>Pseudomonadati</taxon>
        <taxon>Pseudomonadota</taxon>
        <taxon>Gammaproteobacteria</taxon>
        <taxon>Enterobacterales</taxon>
        <taxon>Yersiniaceae</taxon>
        <taxon>Yersinia</taxon>
    </lineage>
</organism>
<feature type="chain" id="PRO_5003318026" evidence="1">
    <location>
        <begin position="34"/>
        <end position="93"/>
    </location>
</feature>
<evidence type="ECO:0000313" key="2">
    <source>
        <dbReference type="EMBL" id="CBX72823.1"/>
    </source>
</evidence>
<sequence length="93" mass="10128">MTLFENKTPASRLHFQLLKLLLLSVFVSASAIAAPVPTVTVTELQDGLDHPWSLAFLPDNGGDFDHRTFRATSVMATGKTAVRTLKRRACGVC</sequence>
<feature type="signal peptide" evidence="1">
    <location>
        <begin position="1"/>
        <end position="33"/>
    </location>
</feature>
<gene>
    <name evidence="2" type="ORF">YEW_GZ30580</name>
</gene>
<name>F4N415_YEREN</name>
<accession>F4N415</accession>
<dbReference type="AlphaFoldDB" id="F4N415"/>
<keyword evidence="1" id="KW-0732">Signal</keyword>